<dbReference type="HOGENOM" id="CLU_2688755_0_0_1"/>
<dbReference type="EMBL" id="KN834073">
    <property type="protein sequence ID" value="KIK12530.1"/>
    <property type="molecule type" value="Genomic_DNA"/>
</dbReference>
<dbReference type="AlphaFoldDB" id="A0A0C9XJT2"/>
<dbReference type="Proteomes" id="UP000054018">
    <property type="component" value="Unassembled WGS sequence"/>
</dbReference>
<keyword evidence="2" id="KW-1185">Reference proteome</keyword>
<protein>
    <submittedName>
        <fullName evidence="1">Uncharacterized protein</fullName>
    </submittedName>
</protein>
<proteinExistence type="predicted"/>
<sequence length="74" mass="8283">MDFTQAITTKGSSLANEPIPYSPLRIAMNRTHNIRLTSQRQNSNFSVVVVRNGGQYNTLAVAIRCIFHFCHSST</sequence>
<reference evidence="1 2" key="1">
    <citation type="submission" date="2014-04" db="EMBL/GenBank/DDBJ databases">
        <authorList>
            <consortium name="DOE Joint Genome Institute"/>
            <person name="Kuo A."/>
            <person name="Kohler A."/>
            <person name="Costa M.D."/>
            <person name="Nagy L.G."/>
            <person name="Floudas D."/>
            <person name="Copeland A."/>
            <person name="Barry K.W."/>
            <person name="Cichocki N."/>
            <person name="Veneault-Fourrey C."/>
            <person name="LaButti K."/>
            <person name="Lindquist E.A."/>
            <person name="Lipzen A."/>
            <person name="Lundell T."/>
            <person name="Morin E."/>
            <person name="Murat C."/>
            <person name="Sun H."/>
            <person name="Tunlid A."/>
            <person name="Henrissat B."/>
            <person name="Grigoriev I.V."/>
            <person name="Hibbett D.S."/>
            <person name="Martin F."/>
            <person name="Nordberg H.P."/>
            <person name="Cantor M.N."/>
            <person name="Hua S.X."/>
        </authorList>
    </citation>
    <scope>NUCLEOTIDE SEQUENCE [LARGE SCALE GENOMIC DNA]</scope>
    <source>
        <strain evidence="1 2">441</strain>
    </source>
</reference>
<reference evidence="2" key="2">
    <citation type="submission" date="2015-01" db="EMBL/GenBank/DDBJ databases">
        <title>Evolutionary Origins and Diversification of the Mycorrhizal Mutualists.</title>
        <authorList>
            <consortium name="DOE Joint Genome Institute"/>
            <consortium name="Mycorrhizal Genomics Consortium"/>
            <person name="Kohler A."/>
            <person name="Kuo A."/>
            <person name="Nagy L.G."/>
            <person name="Floudas D."/>
            <person name="Copeland A."/>
            <person name="Barry K.W."/>
            <person name="Cichocki N."/>
            <person name="Veneault-Fourrey C."/>
            <person name="LaButti K."/>
            <person name="Lindquist E.A."/>
            <person name="Lipzen A."/>
            <person name="Lundell T."/>
            <person name="Morin E."/>
            <person name="Murat C."/>
            <person name="Riley R."/>
            <person name="Ohm R."/>
            <person name="Sun H."/>
            <person name="Tunlid A."/>
            <person name="Henrissat B."/>
            <person name="Grigoriev I.V."/>
            <person name="Hibbett D.S."/>
            <person name="Martin F."/>
        </authorList>
    </citation>
    <scope>NUCLEOTIDE SEQUENCE [LARGE SCALE GENOMIC DNA]</scope>
    <source>
        <strain evidence="2">441</strain>
    </source>
</reference>
<gene>
    <name evidence="1" type="ORF">PISMIDRAFT_689390</name>
</gene>
<name>A0A0C9XJT2_9AGAM</name>
<accession>A0A0C9XJT2</accession>
<organism evidence="1 2">
    <name type="scientific">Pisolithus microcarpus 441</name>
    <dbReference type="NCBI Taxonomy" id="765257"/>
    <lineage>
        <taxon>Eukaryota</taxon>
        <taxon>Fungi</taxon>
        <taxon>Dikarya</taxon>
        <taxon>Basidiomycota</taxon>
        <taxon>Agaricomycotina</taxon>
        <taxon>Agaricomycetes</taxon>
        <taxon>Agaricomycetidae</taxon>
        <taxon>Boletales</taxon>
        <taxon>Sclerodermatineae</taxon>
        <taxon>Pisolithaceae</taxon>
        <taxon>Pisolithus</taxon>
    </lineage>
</organism>
<evidence type="ECO:0000313" key="2">
    <source>
        <dbReference type="Proteomes" id="UP000054018"/>
    </source>
</evidence>
<evidence type="ECO:0000313" key="1">
    <source>
        <dbReference type="EMBL" id="KIK12530.1"/>
    </source>
</evidence>